<name>A0A0D0CIJ5_9AGAR</name>
<reference evidence="1 2" key="1">
    <citation type="submission" date="2014-04" db="EMBL/GenBank/DDBJ databases">
        <title>Evolutionary Origins and Diversification of the Mycorrhizal Mutualists.</title>
        <authorList>
            <consortium name="DOE Joint Genome Institute"/>
            <consortium name="Mycorrhizal Genomics Consortium"/>
            <person name="Kohler A."/>
            <person name="Kuo A."/>
            <person name="Nagy L.G."/>
            <person name="Floudas D."/>
            <person name="Copeland A."/>
            <person name="Barry K.W."/>
            <person name="Cichocki N."/>
            <person name="Veneault-Fourrey C."/>
            <person name="LaButti K."/>
            <person name="Lindquist E.A."/>
            <person name="Lipzen A."/>
            <person name="Lundell T."/>
            <person name="Morin E."/>
            <person name="Murat C."/>
            <person name="Riley R."/>
            <person name="Ohm R."/>
            <person name="Sun H."/>
            <person name="Tunlid A."/>
            <person name="Henrissat B."/>
            <person name="Grigoriev I.V."/>
            <person name="Hibbett D.S."/>
            <person name="Martin F."/>
        </authorList>
    </citation>
    <scope>NUCLEOTIDE SEQUENCE [LARGE SCALE GENOMIC DNA]</scope>
    <source>
        <strain evidence="1 2">FD-317 M1</strain>
    </source>
</reference>
<dbReference type="EMBL" id="KN834787">
    <property type="protein sequence ID" value="KIK58122.1"/>
    <property type="molecule type" value="Genomic_DNA"/>
</dbReference>
<dbReference type="HOGENOM" id="CLU_2441090_0_0_1"/>
<dbReference type="AlphaFoldDB" id="A0A0D0CIJ5"/>
<proteinExistence type="predicted"/>
<dbReference type="Gene3D" id="1.20.1280.50">
    <property type="match status" value="1"/>
</dbReference>
<gene>
    <name evidence="1" type="ORF">GYMLUDRAFT_45673</name>
</gene>
<evidence type="ECO:0000313" key="2">
    <source>
        <dbReference type="Proteomes" id="UP000053593"/>
    </source>
</evidence>
<evidence type="ECO:0000313" key="1">
    <source>
        <dbReference type="EMBL" id="KIK58122.1"/>
    </source>
</evidence>
<accession>A0A0D0CIJ5</accession>
<organism evidence="1 2">
    <name type="scientific">Collybiopsis luxurians FD-317 M1</name>
    <dbReference type="NCBI Taxonomy" id="944289"/>
    <lineage>
        <taxon>Eukaryota</taxon>
        <taxon>Fungi</taxon>
        <taxon>Dikarya</taxon>
        <taxon>Basidiomycota</taxon>
        <taxon>Agaricomycotina</taxon>
        <taxon>Agaricomycetes</taxon>
        <taxon>Agaricomycetidae</taxon>
        <taxon>Agaricales</taxon>
        <taxon>Marasmiineae</taxon>
        <taxon>Omphalotaceae</taxon>
        <taxon>Collybiopsis</taxon>
        <taxon>Collybiopsis luxurians</taxon>
    </lineage>
</organism>
<keyword evidence="2" id="KW-1185">Reference proteome</keyword>
<dbReference type="Proteomes" id="UP000053593">
    <property type="component" value="Unassembled WGS sequence"/>
</dbReference>
<protein>
    <recommendedName>
        <fullName evidence="3">F-box domain-containing protein</fullName>
    </recommendedName>
</protein>
<sequence length="90" mass="10035">MEKKTAAPDNATSTCHIARTPNEILLEILQLSNTFTAVKDEDFAYEGSTQINRNAVRASHVSSRWRSVALATPILWGRFDVSATLQRFPT</sequence>
<dbReference type="OrthoDB" id="3203373at2759"/>
<evidence type="ECO:0008006" key="3">
    <source>
        <dbReference type="Google" id="ProtNLM"/>
    </source>
</evidence>